<feature type="transmembrane region" description="Helical" evidence="7">
    <location>
        <begin position="136"/>
        <end position="163"/>
    </location>
</feature>
<dbReference type="PANTHER" id="PTHR43652">
    <property type="entry name" value="BASIC AMINO ACID ANTIPORTER YFCC-RELATED"/>
    <property type="match status" value="1"/>
</dbReference>
<keyword evidence="3 7" id="KW-0812">Transmembrane</keyword>
<evidence type="ECO:0000256" key="7">
    <source>
        <dbReference type="SAM" id="Phobius"/>
    </source>
</evidence>
<keyword evidence="6 7" id="KW-0472">Membrane</keyword>
<feature type="transmembrane region" description="Helical" evidence="7">
    <location>
        <begin position="345"/>
        <end position="363"/>
    </location>
</feature>
<feature type="transmembrane region" description="Helical" evidence="7">
    <location>
        <begin position="94"/>
        <end position="124"/>
    </location>
</feature>
<name>A0A413F6V0_9FIRM</name>
<dbReference type="GO" id="GO:0055085">
    <property type="term" value="P:transmembrane transport"/>
    <property type="evidence" value="ECO:0007669"/>
    <property type="project" value="InterPro"/>
</dbReference>
<evidence type="ECO:0000256" key="5">
    <source>
        <dbReference type="ARBA" id="ARBA00022989"/>
    </source>
</evidence>
<comment type="subcellular location">
    <subcellularLocation>
        <location evidence="1">Membrane</location>
        <topology evidence="1">Multi-pass membrane protein</topology>
    </subcellularLocation>
</comment>
<dbReference type="PANTHER" id="PTHR43652:SF2">
    <property type="entry name" value="BASIC AMINO ACID ANTIPORTER YFCC-RELATED"/>
    <property type="match status" value="1"/>
</dbReference>
<dbReference type="AlphaFoldDB" id="A0A413F6V0"/>
<dbReference type="InterPro" id="IPR051679">
    <property type="entry name" value="DASS-Related_Transporters"/>
</dbReference>
<comment type="caution">
    <text evidence="9">The sequence shown here is derived from an EMBL/GenBank/DDBJ whole genome shotgun (WGS) entry which is preliminary data.</text>
</comment>
<dbReference type="InterPro" id="IPR004680">
    <property type="entry name" value="Cit_transptr-like_dom"/>
</dbReference>
<evidence type="ECO:0000256" key="4">
    <source>
        <dbReference type="ARBA" id="ARBA00022737"/>
    </source>
</evidence>
<sequence length="429" mass="45374">MSPLTICLIIFALMVIGFCSGKYSLATISLVSMMALVLTGCMDAKDALTYFSNNNVIMIAGMCVVAAGFNRTQFCTNVANGISRVSKGSLNKMMFGYVLIGMLLSQFIQSPIVAMGIVTPMLLASAESMGLKSSKVVFPLGVATVVTCCTLPVGAGATVAAELNGYLESYGYLDHMVGILDPMVGRLPLLVICVIYCSFFATKFAPDEPIVKSITEVKQGAGRVALKPFQEYAGIFIFFADAVALMCAKQIGMQNWEITVIGALAMVLCGVLKPREATASLPVSMLLLIVGALAMSGALSSTGAGDLIGGHIAGIVDSVNGNSYIIGFIFFIIPFVMTQVMQNRGTMLIFHPIAIATCASIGANPVGLMILIQAACLSAFMTPMATAAIPYMMECGGYDQRSMFKQSWLFAIICCVVSVGWIMTVFPLG</sequence>
<feature type="transmembrane region" description="Helical" evidence="7">
    <location>
        <begin position="183"/>
        <end position="202"/>
    </location>
</feature>
<dbReference type="EMBL" id="QSBM01000038">
    <property type="protein sequence ID" value="RGX20668.1"/>
    <property type="molecule type" value="Genomic_DNA"/>
</dbReference>
<feature type="transmembrane region" description="Helical" evidence="7">
    <location>
        <begin position="232"/>
        <end position="252"/>
    </location>
</feature>
<dbReference type="Pfam" id="PF03600">
    <property type="entry name" value="CitMHS"/>
    <property type="match status" value="1"/>
</dbReference>
<evidence type="ECO:0000256" key="6">
    <source>
        <dbReference type="ARBA" id="ARBA00023136"/>
    </source>
</evidence>
<evidence type="ECO:0000256" key="2">
    <source>
        <dbReference type="ARBA" id="ARBA00022448"/>
    </source>
</evidence>
<feature type="transmembrane region" description="Helical" evidence="7">
    <location>
        <begin position="56"/>
        <end position="74"/>
    </location>
</feature>
<proteinExistence type="predicted"/>
<dbReference type="RefSeq" id="WP_007708326.1">
    <property type="nucleotide sequence ID" value="NZ_CABMHH010000281.1"/>
</dbReference>
<dbReference type="OrthoDB" id="9765532at2"/>
<feature type="domain" description="Citrate transporter-like" evidence="8">
    <location>
        <begin position="20"/>
        <end position="370"/>
    </location>
</feature>
<evidence type="ECO:0000256" key="1">
    <source>
        <dbReference type="ARBA" id="ARBA00004141"/>
    </source>
</evidence>
<evidence type="ECO:0000259" key="8">
    <source>
        <dbReference type="Pfam" id="PF03600"/>
    </source>
</evidence>
<protein>
    <recommendedName>
        <fullName evidence="8">Citrate transporter-like domain-containing protein</fullName>
    </recommendedName>
</protein>
<accession>A0A413F6V0</accession>
<feature type="transmembrane region" description="Helical" evidence="7">
    <location>
        <begin position="369"/>
        <end position="388"/>
    </location>
</feature>
<organism evidence="9 10">
    <name type="scientific">Enterocloster asparagiformis</name>
    <dbReference type="NCBI Taxonomy" id="333367"/>
    <lineage>
        <taxon>Bacteria</taxon>
        <taxon>Bacillati</taxon>
        <taxon>Bacillota</taxon>
        <taxon>Clostridia</taxon>
        <taxon>Lachnospirales</taxon>
        <taxon>Lachnospiraceae</taxon>
        <taxon>Enterocloster</taxon>
    </lineage>
</organism>
<dbReference type="GO" id="GO:0005886">
    <property type="term" value="C:plasma membrane"/>
    <property type="evidence" value="ECO:0007669"/>
    <property type="project" value="TreeGrafter"/>
</dbReference>
<feature type="transmembrane region" description="Helical" evidence="7">
    <location>
        <begin position="408"/>
        <end position="428"/>
    </location>
</feature>
<feature type="transmembrane region" description="Helical" evidence="7">
    <location>
        <begin position="321"/>
        <end position="338"/>
    </location>
</feature>
<keyword evidence="4" id="KW-0677">Repeat</keyword>
<evidence type="ECO:0000313" key="9">
    <source>
        <dbReference type="EMBL" id="RGX20668.1"/>
    </source>
</evidence>
<feature type="transmembrane region" description="Helical" evidence="7">
    <location>
        <begin position="258"/>
        <end position="274"/>
    </location>
</feature>
<feature type="transmembrane region" description="Helical" evidence="7">
    <location>
        <begin position="281"/>
        <end position="301"/>
    </location>
</feature>
<keyword evidence="5 7" id="KW-1133">Transmembrane helix</keyword>
<evidence type="ECO:0000313" key="10">
    <source>
        <dbReference type="Proteomes" id="UP000283880"/>
    </source>
</evidence>
<evidence type="ECO:0000256" key="3">
    <source>
        <dbReference type="ARBA" id="ARBA00022692"/>
    </source>
</evidence>
<dbReference type="Proteomes" id="UP000283880">
    <property type="component" value="Unassembled WGS sequence"/>
</dbReference>
<reference evidence="9 10" key="1">
    <citation type="submission" date="2018-08" db="EMBL/GenBank/DDBJ databases">
        <title>A genome reference for cultivated species of the human gut microbiota.</title>
        <authorList>
            <person name="Zou Y."/>
            <person name="Xue W."/>
            <person name="Luo G."/>
        </authorList>
    </citation>
    <scope>NUCLEOTIDE SEQUENCE [LARGE SCALE GENOMIC DNA]</scope>
    <source>
        <strain evidence="9 10">AF04-15</strain>
    </source>
</reference>
<keyword evidence="2" id="KW-0813">Transport</keyword>
<gene>
    <name evidence="9" type="ORF">DWV29_27650</name>
</gene>